<feature type="domain" description="DUF7779" evidence="1">
    <location>
        <begin position="16"/>
        <end position="81"/>
    </location>
</feature>
<dbReference type="EMBL" id="CDPU01000020">
    <property type="protein sequence ID" value="CEO50874.1"/>
    <property type="molecule type" value="Genomic_DNA"/>
</dbReference>
<dbReference type="InterPro" id="IPR011990">
    <property type="entry name" value="TPR-like_helical_dom_sf"/>
</dbReference>
<evidence type="ECO:0000259" key="1">
    <source>
        <dbReference type="Pfam" id="PF25000"/>
    </source>
</evidence>
<reference evidence="2" key="1">
    <citation type="submission" date="2015-01" db="EMBL/GenBank/DDBJ databases">
        <authorList>
            <person name="Durling Mikael"/>
        </authorList>
    </citation>
    <scope>NUCLEOTIDE SEQUENCE</scope>
</reference>
<dbReference type="AlphaFoldDB" id="A0A0B7K122"/>
<dbReference type="Pfam" id="PF25000">
    <property type="entry name" value="DUF7779"/>
    <property type="match status" value="1"/>
</dbReference>
<proteinExistence type="predicted"/>
<name>A0A0B7K122_BIOOC</name>
<sequence>MSFTYYVPTTPDPRASSLSHTAKRVVDLLFFFNPECIPGSLLAPPAAVVENQSYNFLRDKEELDQAIAELIERSIVRINDNGNLVLSVSNPFTEIEDDQVNSAFSHAVRIFDRALPDLSRPGLDSFKASQVVLPHIVRTIEVTKNIEIRARRKTEWLELVLRAGRYAQENQQPDLTTYLIDYIMTEIQVPMVGARMTHDFLSRTYTLQGHSLLDLARPRAALTSFKGVLQIEEDRYGPNSMAVGKVCDLIAYAYTEIGDADQASVFLRRADAIYADKALYLDTEGADKKPYMTPRARPIQSLVHLRAGQVDEAISSLRRFWGERQMTLESVDASPDSNYGGDIILFARICWAQGKAVEAQELASYSITMRRTFYGPHGGPRVADSLFLVALIQADRGLTDVSSTVLRKIIDMSEGNSAASNAHLARACWFLARNEERDGSDATQVAELRAKARQIRASIRRNEWPAEDTDDAFMKLVSWMLW</sequence>
<dbReference type="Gene3D" id="1.25.40.10">
    <property type="entry name" value="Tetratricopeptide repeat domain"/>
    <property type="match status" value="1"/>
</dbReference>
<accession>A0A0B7K122</accession>
<dbReference type="SUPFAM" id="SSF48452">
    <property type="entry name" value="TPR-like"/>
    <property type="match status" value="1"/>
</dbReference>
<evidence type="ECO:0000313" key="2">
    <source>
        <dbReference type="EMBL" id="CEO50874.1"/>
    </source>
</evidence>
<dbReference type="InterPro" id="IPR056681">
    <property type="entry name" value="DUF7779"/>
</dbReference>
<gene>
    <name evidence="2" type="ORF">BN869_000006932_1</name>
</gene>
<protein>
    <recommendedName>
        <fullName evidence="1">DUF7779 domain-containing protein</fullName>
    </recommendedName>
</protein>
<organism evidence="2">
    <name type="scientific">Bionectria ochroleuca</name>
    <name type="common">Gliocladium roseum</name>
    <dbReference type="NCBI Taxonomy" id="29856"/>
    <lineage>
        <taxon>Eukaryota</taxon>
        <taxon>Fungi</taxon>
        <taxon>Dikarya</taxon>
        <taxon>Ascomycota</taxon>
        <taxon>Pezizomycotina</taxon>
        <taxon>Sordariomycetes</taxon>
        <taxon>Hypocreomycetidae</taxon>
        <taxon>Hypocreales</taxon>
        <taxon>Bionectriaceae</taxon>
        <taxon>Clonostachys</taxon>
    </lineage>
</organism>